<evidence type="ECO:0000256" key="2">
    <source>
        <dbReference type="SAM" id="Phobius"/>
    </source>
</evidence>
<reference evidence="3" key="2">
    <citation type="journal article" date="2021" name="PeerJ">
        <title>Extensive microbial diversity within the chicken gut microbiome revealed by metagenomics and culture.</title>
        <authorList>
            <person name="Gilroy R."/>
            <person name="Ravi A."/>
            <person name="Getino M."/>
            <person name="Pursley I."/>
            <person name="Horton D.L."/>
            <person name="Alikhan N.F."/>
            <person name="Baker D."/>
            <person name="Gharbi K."/>
            <person name="Hall N."/>
            <person name="Watson M."/>
            <person name="Adriaenssens E.M."/>
            <person name="Foster-Nyarko E."/>
            <person name="Jarju S."/>
            <person name="Secka A."/>
            <person name="Antonio M."/>
            <person name="Oren A."/>
            <person name="Chaudhuri R.R."/>
            <person name="La Ragione R."/>
            <person name="Hildebrand F."/>
            <person name="Pallen M.J."/>
        </authorList>
    </citation>
    <scope>NUCLEOTIDE SEQUENCE</scope>
    <source>
        <strain evidence="3">2830</strain>
    </source>
</reference>
<keyword evidence="2" id="KW-0812">Transmembrane</keyword>
<reference evidence="3" key="1">
    <citation type="submission" date="2020-10" db="EMBL/GenBank/DDBJ databases">
        <authorList>
            <person name="Gilroy R."/>
        </authorList>
    </citation>
    <scope>NUCLEOTIDE SEQUENCE</scope>
    <source>
        <strain evidence="3">2830</strain>
    </source>
</reference>
<proteinExistence type="predicted"/>
<name>A0A9D1KXP1_9FIRM</name>
<gene>
    <name evidence="3" type="ORF">IAB00_03390</name>
</gene>
<evidence type="ECO:0000313" key="4">
    <source>
        <dbReference type="Proteomes" id="UP000824124"/>
    </source>
</evidence>
<protein>
    <submittedName>
        <fullName evidence="3">Uncharacterized protein</fullName>
    </submittedName>
</protein>
<dbReference type="AlphaFoldDB" id="A0A9D1KXP1"/>
<evidence type="ECO:0000313" key="3">
    <source>
        <dbReference type="EMBL" id="HIU10277.1"/>
    </source>
</evidence>
<comment type="caution">
    <text evidence="3">The sequence shown here is derived from an EMBL/GenBank/DDBJ whole genome shotgun (WGS) entry which is preliminary data.</text>
</comment>
<evidence type="ECO:0000256" key="1">
    <source>
        <dbReference type="SAM" id="MobiDB-lite"/>
    </source>
</evidence>
<feature type="transmembrane region" description="Helical" evidence="2">
    <location>
        <begin position="90"/>
        <end position="111"/>
    </location>
</feature>
<keyword evidence="2" id="KW-0472">Membrane</keyword>
<accession>A0A9D1KXP1</accession>
<dbReference type="Proteomes" id="UP000824124">
    <property type="component" value="Unassembled WGS sequence"/>
</dbReference>
<sequence length="133" mass="15394">MHPQQLLLRKKPGKPIRPLQPQPKRVSPPSGNCRPKIPIPPKLQLLQEQLLQEFLPHPQLQPVFLVLLLQQQPQPQQQEVLRVFELLQQAILLVLLVFGFVLFYSTGYAATGRRVQTRFGKTLKLQIIFLPQR</sequence>
<organism evidence="3 4">
    <name type="scientific">Candidatus Avidehalobacter gallistercoris</name>
    <dbReference type="NCBI Taxonomy" id="2840694"/>
    <lineage>
        <taxon>Bacteria</taxon>
        <taxon>Bacillati</taxon>
        <taxon>Bacillota</taxon>
        <taxon>Clostridia</taxon>
        <taxon>Eubacteriales</taxon>
        <taxon>Peptococcaceae</taxon>
        <taxon>Peptococcaceae incertae sedis</taxon>
        <taxon>Candidatus Avidehalobacter</taxon>
    </lineage>
</organism>
<keyword evidence="2" id="KW-1133">Transmembrane helix</keyword>
<feature type="region of interest" description="Disordered" evidence="1">
    <location>
        <begin position="1"/>
        <end position="35"/>
    </location>
</feature>
<dbReference type="EMBL" id="DVMH01000019">
    <property type="protein sequence ID" value="HIU10277.1"/>
    <property type="molecule type" value="Genomic_DNA"/>
</dbReference>